<keyword evidence="2" id="KW-1185">Reference proteome</keyword>
<protein>
    <submittedName>
        <fullName evidence="1">Uncharacterized protein</fullName>
    </submittedName>
</protein>
<organism evidence="1 2">
    <name type="scientific">Dictyostelium purpureum</name>
    <name type="common">Slime mold</name>
    <dbReference type="NCBI Taxonomy" id="5786"/>
    <lineage>
        <taxon>Eukaryota</taxon>
        <taxon>Amoebozoa</taxon>
        <taxon>Evosea</taxon>
        <taxon>Eumycetozoa</taxon>
        <taxon>Dictyostelia</taxon>
        <taxon>Dictyosteliales</taxon>
        <taxon>Dictyosteliaceae</taxon>
        <taxon>Dictyostelium</taxon>
    </lineage>
</organism>
<dbReference type="Proteomes" id="UP000001064">
    <property type="component" value="Unassembled WGS sequence"/>
</dbReference>
<dbReference type="AlphaFoldDB" id="F0ZQX8"/>
<dbReference type="EMBL" id="GL871132">
    <property type="protein sequence ID" value="EGC33645.1"/>
    <property type="molecule type" value="Genomic_DNA"/>
</dbReference>
<accession>F0ZQX8</accession>
<reference evidence="2" key="1">
    <citation type="journal article" date="2011" name="Genome Biol.">
        <title>Comparative genomics of the social amoebae Dictyostelium discoideum and Dictyostelium purpureum.</title>
        <authorList>
            <consortium name="US DOE Joint Genome Institute (JGI-PGF)"/>
            <person name="Sucgang R."/>
            <person name="Kuo A."/>
            <person name="Tian X."/>
            <person name="Salerno W."/>
            <person name="Parikh A."/>
            <person name="Feasley C.L."/>
            <person name="Dalin E."/>
            <person name="Tu H."/>
            <person name="Huang E."/>
            <person name="Barry K."/>
            <person name="Lindquist E."/>
            <person name="Shapiro H."/>
            <person name="Bruce D."/>
            <person name="Schmutz J."/>
            <person name="Salamov A."/>
            <person name="Fey P."/>
            <person name="Gaudet P."/>
            <person name="Anjard C."/>
            <person name="Babu M.M."/>
            <person name="Basu S."/>
            <person name="Bushmanova Y."/>
            <person name="van der Wel H."/>
            <person name="Katoh-Kurasawa M."/>
            <person name="Dinh C."/>
            <person name="Coutinho P.M."/>
            <person name="Saito T."/>
            <person name="Elias M."/>
            <person name="Schaap P."/>
            <person name="Kay R.R."/>
            <person name="Henrissat B."/>
            <person name="Eichinger L."/>
            <person name="Rivero F."/>
            <person name="Putnam N.H."/>
            <person name="West C.M."/>
            <person name="Loomis W.F."/>
            <person name="Chisholm R.L."/>
            <person name="Shaulsky G."/>
            <person name="Strassmann J.E."/>
            <person name="Queller D.C."/>
            <person name="Kuspa A."/>
            <person name="Grigoriev I.V."/>
        </authorList>
    </citation>
    <scope>NUCLEOTIDE SEQUENCE [LARGE SCALE GENOMIC DNA]</scope>
    <source>
        <strain evidence="2">QSDP1</strain>
    </source>
</reference>
<dbReference type="eggNOG" id="ENOG502RIIT">
    <property type="taxonomic scope" value="Eukaryota"/>
</dbReference>
<sequence>MTFTSDDRVCWYFKCSFVKIHIYKLTIDPKRPEPREVSYSENTKAYRSIIFPGNSELLKPNHFLVEIATFPIHRANWNPNTRYYHQHYFSQYNLKFEGFPTKNFYDGCRYSKDSGYSSICKAQVSQQFKNKYNKLNFLLGYRHLQYLNISEFSTHPTLKKEPLLNITNRIKESIESGECVICKNSTYNQSFLCFGHYNKNFIVAYESFVYLNNNGSIDETIEALETTSINQESKKTEEIVVNKEKFKYLDPKQLKEFSMKRNSLSETINNKMESLGTEDNSENKIENNFKQDYSRQTQNDYFDYSDYYY</sequence>
<dbReference type="KEGG" id="dpp:DICPUDRAFT_98502"/>
<evidence type="ECO:0000313" key="1">
    <source>
        <dbReference type="EMBL" id="EGC33645.1"/>
    </source>
</evidence>
<dbReference type="RefSeq" id="XP_003289815.1">
    <property type="nucleotide sequence ID" value="XM_003289767.1"/>
</dbReference>
<gene>
    <name evidence="1" type="ORF">DICPUDRAFT_98502</name>
</gene>
<dbReference type="VEuPathDB" id="AmoebaDB:DICPUDRAFT_98502"/>
<dbReference type="InParanoid" id="F0ZQX8"/>
<proteinExistence type="predicted"/>
<name>F0ZQX8_DICPU</name>
<evidence type="ECO:0000313" key="2">
    <source>
        <dbReference type="Proteomes" id="UP000001064"/>
    </source>
</evidence>
<dbReference type="GeneID" id="10503233"/>
<dbReference type="FunCoup" id="F0ZQX8">
    <property type="interactions" value="483"/>
</dbReference>